<evidence type="ECO:0000256" key="3">
    <source>
        <dbReference type="SAM" id="Phobius"/>
    </source>
</evidence>
<feature type="transmembrane region" description="Helical" evidence="3">
    <location>
        <begin position="152"/>
        <end position="174"/>
    </location>
</feature>
<dbReference type="EC" id="2.7.7.65" evidence="1"/>
<dbReference type="SUPFAM" id="SSF55073">
    <property type="entry name" value="Nucleotide cyclase"/>
    <property type="match status" value="1"/>
</dbReference>
<evidence type="ECO:0000313" key="6">
    <source>
        <dbReference type="Proteomes" id="UP000446658"/>
    </source>
</evidence>
<dbReference type="InterPro" id="IPR050469">
    <property type="entry name" value="Diguanylate_Cyclase"/>
</dbReference>
<evidence type="ECO:0000259" key="4">
    <source>
        <dbReference type="PROSITE" id="PS50887"/>
    </source>
</evidence>
<feature type="domain" description="GGDEF" evidence="4">
    <location>
        <begin position="252"/>
        <end position="382"/>
    </location>
</feature>
<evidence type="ECO:0000256" key="1">
    <source>
        <dbReference type="ARBA" id="ARBA00012528"/>
    </source>
</evidence>
<dbReference type="Pfam" id="PF00990">
    <property type="entry name" value="GGDEF"/>
    <property type="match status" value="1"/>
</dbReference>
<name>A0A844GAR5_9NEIS</name>
<dbReference type="NCBIfam" id="TIGR00254">
    <property type="entry name" value="GGDEF"/>
    <property type="match status" value="1"/>
</dbReference>
<dbReference type="PROSITE" id="PS50887">
    <property type="entry name" value="GGDEF"/>
    <property type="match status" value="1"/>
</dbReference>
<dbReference type="GO" id="GO:0052621">
    <property type="term" value="F:diguanylate cyclase activity"/>
    <property type="evidence" value="ECO:0007669"/>
    <property type="project" value="UniProtKB-EC"/>
</dbReference>
<organism evidence="5 6">
    <name type="scientific">Paludibacterium denitrificans</name>
    <dbReference type="NCBI Taxonomy" id="2675226"/>
    <lineage>
        <taxon>Bacteria</taxon>
        <taxon>Pseudomonadati</taxon>
        <taxon>Pseudomonadota</taxon>
        <taxon>Betaproteobacteria</taxon>
        <taxon>Neisseriales</taxon>
        <taxon>Chromobacteriaceae</taxon>
        <taxon>Paludibacterium</taxon>
    </lineage>
</organism>
<feature type="transmembrane region" description="Helical" evidence="3">
    <location>
        <begin position="63"/>
        <end position="83"/>
    </location>
</feature>
<feature type="transmembrane region" description="Helical" evidence="3">
    <location>
        <begin position="6"/>
        <end position="29"/>
    </location>
</feature>
<dbReference type="Gene3D" id="3.30.70.270">
    <property type="match status" value="1"/>
</dbReference>
<accession>A0A844GAR5</accession>
<gene>
    <name evidence="5" type="ORF">GKE73_11685</name>
</gene>
<protein>
    <recommendedName>
        <fullName evidence="1">diguanylate cyclase</fullName>
        <ecNumber evidence="1">2.7.7.65</ecNumber>
    </recommendedName>
</protein>
<dbReference type="GO" id="GO:0005886">
    <property type="term" value="C:plasma membrane"/>
    <property type="evidence" value="ECO:0007669"/>
    <property type="project" value="TreeGrafter"/>
</dbReference>
<sequence>MQSLLDIRATLLCTSGYSLMLTVIILLFWRKSRGDKPLLALGIVGILSSLAGMIYLLPTPLGFWHQLVLANLLFLAASLHMLIATEHFTRQPRSWWLYVLVLLVELLLLSQDYILLHTNLRISIIMAGYVLIWLWGSWRIRQVRHGSARDSYRPLLLLALLQVAIPLLRIPLIWPVPQAMTLTQASLQGLLSLSMFWTSYGYCLFIVYRRYAGAVDKLAEQAQRDSLTGLYNQRAFRRLAERSVHEAQTGQQPLAVLMLDLDHFKSINDQHGHLYGDEVLKAVADCLRQHVRPQDVVGRHGGEEFIILLRDTPADTARHIAERLRAAVEALMLHNEHVITVSIGLAMLATEATSLTQLIKQADDYLYQAKYQGRNRVVAMPAG</sequence>
<dbReference type="RefSeq" id="WP_230370474.1">
    <property type="nucleotide sequence ID" value="NZ_WLYX01000001.1"/>
</dbReference>
<keyword evidence="6" id="KW-1185">Reference proteome</keyword>
<dbReference type="FunFam" id="3.30.70.270:FF:000001">
    <property type="entry name" value="Diguanylate cyclase domain protein"/>
    <property type="match status" value="1"/>
</dbReference>
<dbReference type="PANTHER" id="PTHR45138">
    <property type="entry name" value="REGULATORY COMPONENTS OF SENSORY TRANSDUCTION SYSTEM"/>
    <property type="match status" value="1"/>
</dbReference>
<dbReference type="InterPro" id="IPR029787">
    <property type="entry name" value="Nucleotide_cyclase"/>
</dbReference>
<evidence type="ECO:0000313" key="5">
    <source>
        <dbReference type="EMBL" id="MTD33503.1"/>
    </source>
</evidence>
<dbReference type="GO" id="GO:0043709">
    <property type="term" value="P:cell adhesion involved in single-species biofilm formation"/>
    <property type="evidence" value="ECO:0007669"/>
    <property type="project" value="TreeGrafter"/>
</dbReference>
<dbReference type="GO" id="GO:1902201">
    <property type="term" value="P:negative regulation of bacterial-type flagellum-dependent cell motility"/>
    <property type="evidence" value="ECO:0007669"/>
    <property type="project" value="TreeGrafter"/>
</dbReference>
<dbReference type="CDD" id="cd01949">
    <property type="entry name" value="GGDEF"/>
    <property type="match status" value="1"/>
</dbReference>
<comment type="caution">
    <text evidence="5">The sequence shown here is derived from an EMBL/GenBank/DDBJ whole genome shotgun (WGS) entry which is preliminary data.</text>
</comment>
<dbReference type="SMART" id="SM00267">
    <property type="entry name" value="GGDEF"/>
    <property type="match status" value="1"/>
</dbReference>
<dbReference type="AlphaFoldDB" id="A0A844GAR5"/>
<keyword evidence="3" id="KW-1133">Transmembrane helix</keyword>
<feature type="transmembrane region" description="Helical" evidence="3">
    <location>
        <begin position="38"/>
        <end position="57"/>
    </location>
</feature>
<reference evidence="5 6" key="1">
    <citation type="submission" date="2019-11" db="EMBL/GenBank/DDBJ databases">
        <title>Draft genome sequence of Paludibacterium sp. dN18-1.</title>
        <authorList>
            <person name="Im W.-T."/>
        </authorList>
    </citation>
    <scope>NUCLEOTIDE SEQUENCE [LARGE SCALE GENOMIC DNA]</scope>
    <source>
        <strain evidence="6">dN 18-1</strain>
    </source>
</reference>
<keyword evidence="3" id="KW-0472">Membrane</keyword>
<keyword evidence="3" id="KW-0812">Transmembrane</keyword>
<feature type="transmembrane region" description="Helical" evidence="3">
    <location>
        <begin position="95"/>
        <end position="116"/>
    </location>
</feature>
<proteinExistence type="predicted"/>
<dbReference type="InterPro" id="IPR043128">
    <property type="entry name" value="Rev_trsase/Diguanyl_cyclase"/>
</dbReference>
<dbReference type="Proteomes" id="UP000446658">
    <property type="component" value="Unassembled WGS sequence"/>
</dbReference>
<evidence type="ECO:0000256" key="2">
    <source>
        <dbReference type="ARBA" id="ARBA00034247"/>
    </source>
</evidence>
<dbReference type="EMBL" id="WLYX01000001">
    <property type="protein sequence ID" value="MTD33503.1"/>
    <property type="molecule type" value="Genomic_DNA"/>
</dbReference>
<feature type="transmembrane region" description="Helical" evidence="3">
    <location>
        <begin position="186"/>
        <end position="208"/>
    </location>
</feature>
<feature type="transmembrane region" description="Helical" evidence="3">
    <location>
        <begin position="122"/>
        <end position="140"/>
    </location>
</feature>
<comment type="catalytic activity">
    <reaction evidence="2">
        <text>2 GTP = 3',3'-c-di-GMP + 2 diphosphate</text>
        <dbReference type="Rhea" id="RHEA:24898"/>
        <dbReference type="ChEBI" id="CHEBI:33019"/>
        <dbReference type="ChEBI" id="CHEBI:37565"/>
        <dbReference type="ChEBI" id="CHEBI:58805"/>
        <dbReference type="EC" id="2.7.7.65"/>
    </reaction>
</comment>
<dbReference type="PANTHER" id="PTHR45138:SF9">
    <property type="entry name" value="DIGUANYLATE CYCLASE DGCM-RELATED"/>
    <property type="match status" value="1"/>
</dbReference>
<dbReference type="InterPro" id="IPR000160">
    <property type="entry name" value="GGDEF_dom"/>
</dbReference>